<reference evidence="2" key="1">
    <citation type="submission" date="2015-03" db="EMBL/GenBank/DDBJ databases">
        <authorList>
            <consortium name="Pathogen Informatics"/>
        </authorList>
    </citation>
    <scope>NUCLEOTIDE SEQUENCE [LARGE SCALE GENOMIC DNA]</scope>
    <source>
        <strain evidence="2">IP27925</strain>
    </source>
</reference>
<name>A0A0T9U5B7_YERAE</name>
<dbReference type="Proteomes" id="UP000040088">
    <property type="component" value="Unassembled WGS sequence"/>
</dbReference>
<organism evidence="1 2">
    <name type="scientific">Yersinia aleksiciae</name>
    <dbReference type="NCBI Taxonomy" id="263819"/>
    <lineage>
        <taxon>Bacteria</taxon>
        <taxon>Pseudomonadati</taxon>
        <taxon>Pseudomonadota</taxon>
        <taxon>Gammaproteobacteria</taxon>
        <taxon>Enterobacterales</taxon>
        <taxon>Yersiniaceae</taxon>
        <taxon>Yersinia</taxon>
    </lineage>
</organism>
<gene>
    <name evidence="1" type="ORF">ERS008460_02191</name>
</gene>
<protein>
    <submittedName>
        <fullName evidence="1">Uncharacterized protein</fullName>
    </submittedName>
</protein>
<evidence type="ECO:0000313" key="1">
    <source>
        <dbReference type="EMBL" id="CNL20630.1"/>
    </source>
</evidence>
<dbReference type="AlphaFoldDB" id="A0A0T9U5B7"/>
<proteinExistence type="predicted"/>
<dbReference type="EMBL" id="CQEM01000009">
    <property type="protein sequence ID" value="CNL20630.1"/>
    <property type="molecule type" value="Genomic_DNA"/>
</dbReference>
<accession>A0A0T9U5B7</accession>
<evidence type="ECO:0000313" key="2">
    <source>
        <dbReference type="Proteomes" id="UP000040088"/>
    </source>
</evidence>
<sequence>MLLPLRVVFYYLCLPKKLSPKNIEVINNEP</sequence>